<dbReference type="Proteomes" id="UP000324629">
    <property type="component" value="Unassembled WGS sequence"/>
</dbReference>
<sequence>MMSSSVSRSKEWQSRLNQKDALQASTFPNSGRPVNSCDADVSNVQFIDNLMGPITRLDRIFQDIIDYKFDANSAAANAPKFAKMLQSDLRTDAQLKIVLSIHSLARNQASRLGLVTCPELIRELTKILQTTRSTDLQIQTALTLQLLAKTRAGAEMLREELTIPILVKMLKHPTDIIYTTALYILNQIMWQLPDETRPEVRGCSGQINLADLFQEGKMTDPNWIIICADTLRMTVYRDSETKLSLLDTNIHNDLVRLVRTYSNHLKVAYNLARLIKVLGTCNENKTKFVDCGAVEALSPLLQSTNEILQLETLWSLRNLSDHAFHLTTTKNLVISLIDLLTSTDENVSICAAGCLCNLTCKNSTNKGLVIETGGVTRLCQLLNLNSQRQEITEPICSALRHVTHRSPNVDAAIYEIRSNQTLPVIVQLLQNNDDSSALPLIKSAVGLVRNLATDEESRVELKSLGTARSLARILKQTHNTAKTEQNALDDLADRNMQEVTLGCIEGVHLEEMFELCLAALQLMTKDSQVHNELLHTAGLLTTVVQLLYSPSESVQRASVAFLSQLAASRAGAKAIEQEGACPRLTEMIQSNNEYIAAYSAAVLHRITRDKPDEYRRRLSLELRQSLFDGGLLVEPQAADPHDASDLWTPGPKERTSRSYSPRPDSIHSAKLRSARR</sequence>
<evidence type="ECO:0000313" key="4">
    <source>
        <dbReference type="Proteomes" id="UP000324629"/>
    </source>
</evidence>
<dbReference type="PROSITE" id="PS50176">
    <property type="entry name" value="ARM_REPEAT"/>
    <property type="match status" value="5"/>
</dbReference>
<dbReference type="SUPFAM" id="SSF48371">
    <property type="entry name" value="ARM repeat"/>
    <property type="match status" value="2"/>
</dbReference>
<feature type="repeat" description="ARM" evidence="1">
    <location>
        <begin position="420"/>
        <end position="458"/>
    </location>
</feature>
<dbReference type="PRINTS" id="PR01869">
    <property type="entry name" value="BCATNINFAMLY"/>
</dbReference>
<dbReference type="EMBL" id="QNGE01002083">
    <property type="protein sequence ID" value="KAA3676253.1"/>
    <property type="molecule type" value="Genomic_DNA"/>
</dbReference>
<dbReference type="SMART" id="SM00185">
    <property type="entry name" value="ARM"/>
    <property type="match status" value="8"/>
</dbReference>
<feature type="region of interest" description="Disordered" evidence="2">
    <location>
        <begin position="634"/>
        <end position="676"/>
    </location>
</feature>
<dbReference type="InterPro" id="IPR016024">
    <property type="entry name" value="ARM-type_fold"/>
</dbReference>
<organism evidence="3 4">
    <name type="scientific">Paragonimus westermani</name>
    <dbReference type="NCBI Taxonomy" id="34504"/>
    <lineage>
        <taxon>Eukaryota</taxon>
        <taxon>Metazoa</taxon>
        <taxon>Spiralia</taxon>
        <taxon>Lophotrochozoa</taxon>
        <taxon>Platyhelminthes</taxon>
        <taxon>Trematoda</taxon>
        <taxon>Digenea</taxon>
        <taxon>Plagiorchiida</taxon>
        <taxon>Troglotremata</taxon>
        <taxon>Troglotrematidae</taxon>
        <taxon>Paragonimus</taxon>
    </lineage>
</organism>
<dbReference type="AlphaFoldDB" id="A0A5J4NL52"/>
<feature type="repeat" description="ARM" evidence="1">
    <location>
        <begin position="292"/>
        <end position="320"/>
    </location>
</feature>
<accession>A0A5J4NL52</accession>
<dbReference type="Pfam" id="PF00514">
    <property type="entry name" value="Arm"/>
    <property type="match status" value="2"/>
</dbReference>
<dbReference type="InterPro" id="IPR000225">
    <property type="entry name" value="Armadillo"/>
</dbReference>
<feature type="repeat" description="ARM" evidence="1">
    <location>
        <begin position="538"/>
        <end position="580"/>
    </location>
</feature>
<evidence type="ECO:0000256" key="1">
    <source>
        <dbReference type="PROSITE-ProRule" id="PRU00259"/>
    </source>
</evidence>
<gene>
    <name evidence="3" type="ORF">DEA37_0005840</name>
</gene>
<dbReference type="InterPro" id="IPR013284">
    <property type="entry name" value="Beta-catenin"/>
</dbReference>
<dbReference type="PANTHER" id="PTHR45976">
    <property type="entry name" value="ARMADILLO SEGMENT POLARITY PROTEIN"/>
    <property type="match status" value="1"/>
</dbReference>
<dbReference type="Gene3D" id="1.25.10.10">
    <property type="entry name" value="Leucine-rich Repeat Variant"/>
    <property type="match status" value="1"/>
</dbReference>
<dbReference type="GO" id="GO:0045296">
    <property type="term" value="F:cadherin binding"/>
    <property type="evidence" value="ECO:0007669"/>
    <property type="project" value="InterPro"/>
</dbReference>
<protein>
    <submittedName>
        <fullName evidence="3">Catenin beta 1</fullName>
    </submittedName>
</protein>
<proteinExistence type="predicted"/>
<feature type="repeat" description="ARM" evidence="1">
    <location>
        <begin position="373"/>
        <end position="408"/>
    </location>
</feature>
<reference evidence="3 4" key="1">
    <citation type="journal article" date="2019" name="Gigascience">
        <title>Whole-genome sequence of the oriental lung fluke Paragonimus westermani.</title>
        <authorList>
            <person name="Oey H."/>
            <person name="Zakrzewski M."/>
            <person name="Narain K."/>
            <person name="Devi K.R."/>
            <person name="Agatsuma T."/>
            <person name="Nawaratna S."/>
            <person name="Gobert G.N."/>
            <person name="Jones M.K."/>
            <person name="Ragan M.A."/>
            <person name="McManus D.P."/>
            <person name="Krause L."/>
        </authorList>
    </citation>
    <scope>NUCLEOTIDE SEQUENCE [LARGE SCALE GENOMIC DNA]</scope>
    <source>
        <strain evidence="3 4">IND2009</strain>
    </source>
</reference>
<feature type="repeat" description="ARM" evidence="1">
    <location>
        <begin position="331"/>
        <end position="373"/>
    </location>
</feature>
<evidence type="ECO:0000256" key="2">
    <source>
        <dbReference type="SAM" id="MobiDB-lite"/>
    </source>
</evidence>
<keyword evidence="4" id="KW-1185">Reference proteome</keyword>
<dbReference type="GO" id="GO:0007155">
    <property type="term" value="P:cell adhesion"/>
    <property type="evidence" value="ECO:0007669"/>
    <property type="project" value="InterPro"/>
</dbReference>
<dbReference type="InterPro" id="IPR011989">
    <property type="entry name" value="ARM-like"/>
</dbReference>
<comment type="caution">
    <text evidence="3">The sequence shown here is derived from an EMBL/GenBank/DDBJ whole genome shotgun (WGS) entry which is preliminary data.</text>
</comment>
<evidence type="ECO:0000313" key="3">
    <source>
        <dbReference type="EMBL" id="KAA3676253.1"/>
    </source>
</evidence>
<name>A0A5J4NL52_9TREM</name>